<dbReference type="PATRIC" id="fig|1678637.3.peg.469"/>
<accession>A0A0K9XM72</accession>
<evidence type="ECO:0000256" key="2">
    <source>
        <dbReference type="ARBA" id="ARBA00022598"/>
    </source>
</evidence>
<dbReference type="SMART" id="SM01230">
    <property type="entry name" value="Gln-synt_C"/>
    <property type="match status" value="1"/>
</dbReference>
<dbReference type="Pfam" id="PF00120">
    <property type="entry name" value="Gln-synt_C"/>
    <property type="match status" value="1"/>
</dbReference>
<dbReference type="EMBL" id="LFXA01000002">
    <property type="protein sequence ID" value="KNB54186.1"/>
    <property type="molecule type" value="Genomic_DNA"/>
</dbReference>
<dbReference type="GO" id="GO:0006542">
    <property type="term" value="P:glutamine biosynthetic process"/>
    <property type="evidence" value="ECO:0007669"/>
    <property type="project" value="InterPro"/>
</dbReference>
<reference evidence="10" key="1">
    <citation type="submission" date="2015-07" db="EMBL/GenBank/DDBJ databases">
        <title>Draft genome sequence of Streptomyces sp. CMAA 1322, a bacterium isolated from Caatinga biome, from dry forest semiarid of Brazil.</title>
        <authorList>
            <person name="Santos S.N."/>
            <person name="Gacesa R."/>
            <person name="Taketani R.G."/>
            <person name="Long P.F."/>
            <person name="Melo I.S."/>
        </authorList>
    </citation>
    <scope>NUCLEOTIDE SEQUENCE [LARGE SCALE GENOMIC DNA]</scope>
    <source>
        <strain evidence="10">CMAA 1322</strain>
    </source>
</reference>
<evidence type="ECO:0000256" key="6">
    <source>
        <dbReference type="RuleBase" id="RU000384"/>
    </source>
</evidence>
<dbReference type="Gene3D" id="3.30.590.10">
    <property type="entry name" value="Glutamine synthetase/guanido kinase, catalytic domain"/>
    <property type="match status" value="1"/>
</dbReference>
<protein>
    <submittedName>
        <fullName evidence="9">Glutamine synthetase</fullName>
    </submittedName>
</protein>
<dbReference type="PROSITE" id="PS51986">
    <property type="entry name" value="GS_BETA_GRASP"/>
    <property type="match status" value="1"/>
</dbReference>
<sequence>MDGLRKHVRSGQVDTVLLALPDLQGRLKGKRYGARHFVERIATGDADMCAYILATDVDMTPADGFALTSWDSGYQDLRAVPDLSTIRALPWMPRTVLVHADAQDHQGQPLEAAPRQMLRHQLARLADRGLTVKAGLETEFILYQGSYAQAAETGYRDLQPVATDNLDYALDHNPALDRFLRRLQAALEGAGLPVEAIKTESAPGQVEVTFPYGDALAACDGHTVLKHAVRSIAQRSRMAPTFMAAPATGLANGLHLHLSLWRGSRSALAVDDTLSPLALQAIAGLVDSLADLAPLYAPTINSYKRFTNESFAPTRLAWGFDNRTCAVRIVGQGDGLHLEIRLPGADANPYLALAAAIATITDAIDHDMQPPPPFTDNAYQADSARSVPLSLQEALNDFHESPVALKAFGASVVEHYVRLAQIELDAHRSIVTDAELRRWFDKA</sequence>
<comment type="similarity">
    <text evidence="1 5 6">Belongs to the glutamine synthetase family.</text>
</comment>
<evidence type="ECO:0000259" key="7">
    <source>
        <dbReference type="PROSITE" id="PS51986"/>
    </source>
</evidence>
<evidence type="ECO:0000313" key="10">
    <source>
        <dbReference type="Proteomes" id="UP000037288"/>
    </source>
</evidence>
<dbReference type="SUPFAM" id="SSF55931">
    <property type="entry name" value="Glutamine synthetase/guanido kinase"/>
    <property type="match status" value="1"/>
</dbReference>
<dbReference type="Proteomes" id="UP000037288">
    <property type="component" value="Unassembled WGS sequence"/>
</dbReference>
<comment type="caution">
    <text evidence="9">The sequence shown here is derived from an EMBL/GenBank/DDBJ whole genome shotgun (WGS) entry which is preliminary data.</text>
</comment>
<dbReference type="PANTHER" id="PTHR43785:SF12">
    <property type="entry name" value="TYPE-1 GLUTAMINE SYNTHETASE 2"/>
    <property type="match status" value="1"/>
</dbReference>
<organism evidence="9 10">
    <name type="scientific">Streptomyces caatingaensis</name>
    <dbReference type="NCBI Taxonomy" id="1678637"/>
    <lineage>
        <taxon>Bacteria</taxon>
        <taxon>Bacillati</taxon>
        <taxon>Actinomycetota</taxon>
        <taxon>Actinomycetes</taxon>
        <taxon>Kitasatosporales</taxon>
        <taxon>Streptomycetaceae</taxon>
        <taxon>Streptomyces</taxon>
    </lineage>
</organism>
<evidence type="ECO:0000256" key="5">
    <source>
        <dbReference type="PROSITE-ProRule" id="PRU01330"/>
    </source>
</evidence>
<evidence type="ECO:0000256" key="4">
    <source>
        <dbReference type="ARBA" id="ARBA00022840"/>
    </source>
</evidence>
<keyword evidence="4" id="KW-0067">ATP-binding</keyword>
<feature type="domain" description="GS beta-grasp" evidence="7">
    <location>
        <begin position="11"/>
        <end position="107"/>
    </location>
</feature>
<dbReference type="InterPro" id="IPR036651">
    <property type="entry name" value="Gln_synt_N_sf"/>
</dbReference>
<dbReference type="InterPro" id="IPR008147">
    <property type="entry name" value="Gln_synt_N"/>
</dbReference>
<dbReference type="STRING" id="1678637.AC230_02200"/>
<dbReference type="InterPro" id="IPR014746">
    <property type="entry name" value="Gln_synth/guanido_kin_cat_dom"/>
</dbReference>
<name>A0A0K9XM72_9ACTN</name>
<dbReference type="GO" id="GO:0005524">
    <property type="term" value="F:ATP binding"/>
    <property type="evidence" value="ECO:0007669"/>
    <property type="project" value="UniProtKB-KW"/>
</dbReference>
<dbReference type="SUPFAM" id="SSF54368">
    <property type="entry name" value="Glutamine synthetase, N-terminal domain"/>
    <property type="match status" value="1"/>
</dbReference>
<gene>
    <name evidence="9" type="ORF">AC230_02200</name>
</gene>
<evidence type="ECO:0000313" key="9">
    <source>
        <dbReference type="EMBL" id="KNB54186.1"/>
    </source>
</evidence>
<dbReference type="Gene3D" id="3.10.20.70">
    <property type="entry name" value="Glutamine synthetase, N-terminal domain"/>
    <property type="match status" value="1"/>
</dbReference>
<keyword evidence="3" id="KW-0547">Nucleotide-binding</keyword>
<dbReference type="PROSITE" id="PS51987">
    <property type="entry name" value="GS_CATALYTIC"/>
    <property type="match status" value="1"/>
</dbReference>
<dbReference type="InterPro" id="IPR008146">
    <property type="entry name" value="Gln_synth_cat_dom"/>
</dbReference>
<dbReference type="PANTHER" id="PTHR43785">
    <property type="entry name" value="GAMMA-GLUTAMYLPUTRESCINE SYNTHETASE"/>
    <property type="match status" value="1"/>
</dbReference>
<evidence type="ECO:0000256" key="3">
    <source>
        <dbReference type="ARBA" id="ARBA00022741"/>
    </source>
</evidence>
<feature type="domain" description="GS catalytic" evidence="8">
    <location>
        <begin position="114"/>
        <end position="443"/>
    </location>
</feature>
<evidence type="ECO:0000256" key="1">
    <source>
        <dbReference type="ARBA" id="ARBA00009897"/>
    </source>
</evidence>
<dbReference type="AlphaFoldDB" id="A0A0K9XM72"/>
<dbReference type="GO" id="GO:0004356">
    <property type="term" value="F:glutamine synthetase activity"/>
    <property type="evidence" value="ECO:0007669"/>
    <property type="project" value="InterPro"/>
</dbReference>
<evidence type="ECO:0000259" key="8">
    <source>
        <dbReference type="PROSITE" id="PS51987"/>
    </source>
</evidence>
<proteinExistence type="inferred from homology"/>
<keyword evidence="2" id="KW-0436">Ligase</keyword>
<keyword evidence="10" id="KW-1185">Reference proteome</keyword>